<gene>
    <name evidence="2" type="ORF">KFL_000490320</name>
</gene>
<feature type="region of interest" description="Disordered" evidence="1">
    <location>
        <begin position="1"/>
        <end position="54"/>
    </location>
</feature>
<protein>
    <submittedName>
        <fullName evidence="2">Uncharacterized protein</fullName>
    </submittedName>
</protein>
<dbReference type="AlphaFoldDB" id="A0A0U9HRM6"/>
<dbReference type="EMBL" id="DF236998">
    <property type="protein sequence ID" value="GAQ80242.1"/>
    <property type="molecule type" value="Genomic_DNA"/>
</dbReference>
<name>A0A0U9HRM6_KLENI</name>
<evidence type="ECO:0000313" key="2">
    <source>
        <dbReference type="EMBL" id="GAQ80242.1"/>
    </source>
</evidence>
<proteinExistence type="predicted"/>
<evidence type="ECO:0000313" key="3">
    <source>
        <dbReference type="Proteomes" id="UP000054558"/>
    </source>
</evidence>
<sequence>MTRRTMSGKGGEEEDLARTSSQEEMAFQETDPGPDVEEDVHNLDEQKPIYVGPSHGHTGFKRMYKFDGSRSVVVPPDLDPASMTESSPDLSHAQARNVEKIGGWTEWKIPCADALEEGQKIVFFSYPSQPRLDSGEEWAAKYLRKPEDYEQYRLEVGADAVPPDQFTLDSVEAMRRLMGLAGDVFYPDQLCISPGTVHKANSFLVEHTATMMPQSSGGAEAGAVPASLTSADDLLLCTVWVANYVADVLPNLSKVPTHQFDELDSDALACLQRFLRHHADSIVKLGLTDKVARFLSAHKSRIDWSLSSLADFV</sequence>
<evidence type="ECO:0000256" key="1">
    <source>
        <dbReference type="SAM" id="MobiDB-lite"/>
    </source>
</evidence>
<accession>A0A0U9HRM6</accession>
<reference evidence="2 3" key="1">
    <citation type="journal article" date="2014" name="Nat. Commun.">
        <title>Klebsormidium flaccidum genome reveals primary factors for plant terrestrial adaptation.</title>
        <authorList>
            <person name="Hori K."/>
            <person name="Maruyama F."/>
            <person name="Fujisawa T."/>
            <person name="Togashi T."/>
            <person name="Yamamoto N."/>
            <person name="Seo M."/>
            <person name="Sato S."/>
            <person name="Yamada T."/>
            <person name="Mori H."/>
            <person name="Tajima N."/>
            <person name="Moriyama T."/>
            <person name="Ikeuchi M."/>
            <person name="Watanabe M."/>
            <person name="Wada H."/>
            <person name="Kobayashi K."/>
            <person name="Saito M."/>
            <person name="Masuda T."/>
            <person name="Sasaki-Sekimoto Y."/>
            <person name="Mashiguchi K."/>
            <person name="Awai K."/>
            <person name="Shimojima M."/>
            <person name="Masuda S."/>
            <person name="Iwai M."/>
            <person name="Nobusawa T."/>
            <person name="Narise T."/>
            <person name="Kondo S."/>
            <person name="Saito H."/>
            <person name="Sato R."/>
            <person name="Murakawa M."/>
            <person name="Ihara Y."/>
            <person name="Oshima-Yamada Y."/>
            <person name="Ohtaka K."/>
            <person name="Satoh M."/>
            <person name="Sonobe K."/>
            <person name="Ishii M."/>
            <person name="Ohtani R."/>
            <person name="Kanamori-Sato M."/>
            <person name="Honoki R."/>
            <person name="Miyazaki D."/>
            <person name="Mochizuki H."/>
            <person name="Umetsu J."/>
            <person name="Higashi K."/>
            <person name="Shibata D."/>
            <person name="Kamiya Y."/>
            <person name="Sato N."/>
            <person name="Nakamura Y."/>
            <person name="Tabata S."/>
            <person name="Ida S."/>
            <person name="Kurokawa K."/>
            <person name="Ohta H."/>
        </authorList>
    </citation>
    <scope>NUCLEOTIDE SEQUENCE [LARGE SCALE GENOMIC DNA]</scope>
    <source>
        <strain evidence="2 3">NIES-2285</strain>
    </source>
</reference>
<organism evidence="2 3">
    <name type="scientific">Klebsormidium nitens</name>
    <name type="common">Green alga</name>
    <name type="synonym">Ulothrix nitens</name>
    <dbReference type="NCBI Taxonomy" id="105231"/>
    <lineage>
        <taxon>Eukaryota</taxon>
        <taxon>Viridiplantae</taxon>
        <taxon>Streptophyta</taxon>
        <taxon>Klebsormidiophyceae</taxon>
        <taxon>Klebsormidiales</taxon>
        <taxon>Klebsormidiaceae</taxon>
        <taxon>Klebsormidium</taxon>
    </lineage>
</organism>
<keyword evidence="3" id="KW-1185">Reference proteome</keyword>
<dbReference type="Proteomes" id="UP000054558">
    <property type="component" value="Unassembled WGS sequence"/>
</dbReference>